<feature type="domain" description="Beta-hexosaminidase bacterial type N-terminal" evidence="8">
    <location>
        <begin position="34"/>
        <end position="162"/>
    </location>
</feature>
<dbReference type="PANTHER" id="PTHR22600">
    <property type="entry name" value="BETA-HEXOSAMINIDASE"/>
    <property type="match status" value="1"/>
</dbReference>
<dbReference type="RefSeq" id="WP_073170677.1">
    <property type="nucleotide sequence ID" value="NZ_FQZE01000022.1"/>
</dbReference>
<evidence type="ECO:0000256" key="6">
    <source>
        <dbReference type="PIRSR" id="PIRSR625705-1"/>
    </source>
</evidence>
<evidence type="ECO:0000313" key="9">
    <source>
        <dbReference type="EMBL" id="SHJ55446.1"/>
    </source>
</evidence>
<dbReference type="InterPro" id="IPR025705">
    <property type="entry name" value="Beta_hexosaminidase_sua/sub"/>
</dbReference>
<sequence>MKTKFLLVFAIVTGVFLLNSCTKKEPTDLTQNSFIPKPVSVEATGESFELTTATKVYYHEEVKELQQEAEYLAAELKRILGTAPAVSATSEVPRSGIYLYVTDEDDELGTEGYSLKVGKKLVSVKAHSAAGCFYGIQTLLQTLPAGIASEDSYEIATGEIRDFPDYGYRSAMLDVSRHFFGVEDVKRFIDFLSTYKMNRLHLHLSDDQGWRIEIKSWPKLTEIGSSTQVGGGEGGFYTQEQYSEIVRYAQEHHVTIVPEIDMPGHTNAALASYPELNCDGKAPELYTGIEVGFSSLCTDKEITYEFVDDVVREIAALTPGEWFHIGGDESHSTDKDDYIYFVNRVQEIVLSHGKKVIGWDEIANAELVDNAAVQFWANVENTTMGVEKGAKVLMSPAKKAYMDMQYDSTTHIGLHWAAYIEVDTGYDWNPATYVEGVTKENILGVEAPLWTETITNMEEIEYMVFPQLPGYAEIGWTAPELRNWDEYKIRLADFGSRFEAQDINFYRSDVVPWKE</sequence>
<dbReference type="GO" id="GO:0030203">
    <property type="term" value="P:glycosaminoglycan metabolic process"/>
    <property type="evidence" value="ECO:0007669"/>
    <property type="project" value="TreeGrafter"/>
</dbReference>
<evidence type="ECO:0000259" key="7">
    <source>
        <dbReference type="Pfam" id="PF00728"/>
    </source>
</evidence>
<dbReference type="Pfam" id="PF00728">
    <property type="entry name" value="Glyco_hydro_20"/>
    <property type="match status" value="1"/>
</dbReference>
<accession>A0A1M6K908</accession>
<dbReference type="PANTHER" id="PTHR22600:SF57">
    <property type="entry name" value="BETA-N-ACETYLHEXOSAMINIDASE"/>
    <property type="match status" value="1"/>
</dbReference>
<gene>
    <name evidence="9" type="ORF">SAMN05444280_12281</name>
</gene>
<dbReference type="CDD" id="cd06568">
    <property type="entry name" value="GH20_SpHex_like"/>
    <property type="match status" value="1"/>
</dbReference>
<dbReference type="GO" id="GO:0005975">
    <property type="term" value="P:carbohydrate metabolic process"/>
    <property type="evidence" value="ECO:0007669"/>
    <property type="project" value="InterPro"/>
</dbReference>
<comment type="similarity">
    <text evidence="2">Belongs to the glycosyl hydrolase 20 family.</text>
</comment>
<keyword evidence="5" id="KW-0326">Glycosidase</keyword>
<name>A0A1M6K908_9BACT</name>
<dbReference type="EMBL" id="FQZE01000022">
    <property type="protein sequence ID" value="SHJ55446.1"/>
    <property type="molecule type" value="Genomic_DNA"/>
</dbReference>
<proteinExistence type="inferred from homology"/>
<dbReference type="SUPFAM" id="SSF51445">
    <property type="entry name" value="(Trans)glycosidases"/>
    <property type="match status" value="1"/>
</dbReference>
<dbReference type="InterPro" id="IPR015883">
    <property type="entry name" value="Glyco_hydro_20_cat"/>
</dbReference>
<dbReference type="PRINTS" id="PR00738">
    <property type="entry name" value="GLHYDRLASE20"/>
</dbReference>
<evidence type="ECO:0000256" key="5">
    <source>
        <dbReference type="ARBA" id="ARBA00023295"/>
    </source>
</evidence>
<evidence type="ECO:0000313" key="10">
    <source>
        <dbReference type="Proteomes" id="UP000184050"/>
    </source>
</evidence>
<evidence type="ECO:0000256" key="1">
    <source>
        <dbReference type="ARBA" id="ARBA00001231"/>
    </source>
</evidence>
<feature type="domain" description="Glycoside hydrolase family 20 catalytic" evidence="7">
    <location>
        <begin position="166"/>
        <end position="478"/>
    </location>
</feature>
<organism evidence="9 10">
    <name type="scientific">Tangfeifania diversioriginum</name>
    <dbReference type="NCBI Taxonomy" id="1168035"/>
    <lineage>
        <taxon>Bacteria</taxon>
        <taxon>Pseudomonadati</taxon>
        <taxon>Bacteroidota</taxon>
        <taxon>Bacteroidia</taxon>
        <taxon>Marinilabiliales</taxon>
        <taxon>Prolixibacteraceae</taxon>
        <taxon>Tangfeifania</taxon>
    </lineage>
</organism>
<dbReference type="GO" id="GO:0004563">
    <property type="term" value="F:beta-N-acetylhexosaminidase activity"/>
    <property type="evidence" value="ECO:0007669"/>
    <property type="project" value="UniProtKB-EC"/>
</dbReference>
<dbReference type="InterPro" id="IPR029018">
    <property type="entry name" value="Hex-like_dom2"/>
</dbReference>
<dbReference type="STRING" id="1168035.SAMN05444280_12281"/>
<keyword evidence="10" id="KW-1185">Reference proteome</keyword>
<dbReference type="Gene3D" id="3.30.379.10">
    <property type="entry name" value="Chitobiase/beta-hexosaminidase domain 2-like"/>
    <property type="match status" value="1"/>
</dbReference>
<comment type="catalytic activity">
    <reaction evidence="1">
        <text>Hydrolysis of terminal non-reducing N-acetyl-D-hexosamine residues in N-acetyl-beta-D-hexosaminides.</text>
        <dbReference type="EC" id="3.2.1.52"/>
    </reaction>
</comment>
<evidence type="ECO:0000256" key="2">
    <source>
        <dbReference type="ARBA" id="ARBA00006285"/>
    </source>
</evidence>
<dbReference type="InterPro" id="IPR017853">
    <property type="entry name" value="GH"/>
</dbReference>
<dbReference type="SUPFAM" id="SSF55545">
    <property type="entry name" value="beta-N-acetylhexosaminidase-like domain"/>
    <property type="match status" value="1"/>
</dbReference>
<reference evidence="9 10" key="1">
    <citation type="submission" date="2016-11" db="EMBL/GenBank/DDBJ databases">
        <authorList>
            <person name="Jaros S."/>
            <person name="Januszkiewicz K."/>
            <person name="Wedrychowicz H."/>
        </authorList>
    </citation>
    <scope>NUCLEOTIDE SEQUENCE [LARGE SCALE GENOMIC DNA]</scope>
    <source>
        <strain evidence="9 10">DSM 27063</strain>
    </source>
</reference>
<evidence type="ECO:0000256" key="3">
    <source>
        <dbReference type="ARBA" id="ARBA00012663"/>
    </source>
</evidence>
<evidence type="ECO:0000256" key="4">
    <source>
        <dbReference type="ARBA" id="ARBA00022801"/>
    </source>
</evidence>
<protein>
    <recommendedName>
        <fullName evidence="3">beta-N-acetylhexosaminidase</fullName>
        <ecNumber evidence="3">3.2.1.52</ecNumber>
    </recommendedName>
</protein>
<dbReference type="OrthoDB" id="1090159at2"/>
<evidence type="ECO:0000259" key="8">
    <source>
        <dbReference type="Pfam" id="PF02838"/>
    </source>
</evidence>
<dbReference type="Pfam" id="PF02838">
    <property type="entry name" value="Glyco_hydro_20b"/>
    <property type="match status" value="1"/>
</dbReference>
<feature type="active site" description="Proton donor" evidence="6">
    <location>
        <position position="329"/>
    </location>
</feature>
<keyword evidence="4" id="KW-0378">Hydrolase</keyword>
<dbReference type="Gene3D" id="3.20.20.80">
    <property type="entry name" value="Glycosidases"/>
    <property type="match status" value="1"/>
</dbReference>
<dbReference type="GO" id="GO:0016020">
    <property type="term" value="C:membrane"/>
    <property type="evidence" value="ECO:0007669"/>
    <property type="project" value="TreeGrafter"/>
</dbReference>
<dbReference type="AlphaFoldDB" id="A0A1M6K908"/>
<dbReference type="Proteomes" id="UP000184050">
    <property type="component" value="Unassembled WGS sequence"/>
</dbReference>
<dbReference type="InterPro" id="IPR015882">
    <property type="entry name" value="HEX_bac_N"/>
</dbReference>
<dbReference type="EC" id="3.2.1.52" evidence="3"/>